<dbReference type="Pfam" id="PF22597">
    <property type="entry name" value="DYN_lid"/>
    <property type="match status" value="1"/>
</dbReference>
<dbReference type="GO" id="GO:0005881">
    <property type="term" value="C:cytoplasmic microtubule"/>
    <property type="evidence" value="ECO:0007669"/>
    <property type="project" value="TreeGrafter"/>
</dbReference>
<dbReference type="InterPro" id="IPR024743">
    <property type="entry name" value="Dynein_HC_stalk"/>
</dbReference>
<keyword evidence="4" id="KW-0547">Nucleotide-binding</keyword>
<evidence type="ECO:0000256" key="3">
    <source>
        <dbReference type="ARBA" id="ARBA00022701"/>
    </source>
</evidence>
<evidence type="ECO:0000256" key="7">
    <source>
        <dbReference type="ARBA" id="ARBA00023054"/>
    </source>
</evidence>
<dbReference type="SUPFAM" id="SSF52540">
    <property type="entry name" value="P-loop containing nucleoside triphosphate hydrolases"/>
    <property type="match status" value="4"/>
</dbReference>
<dbReference type="GO" id="GO:0051959">
    <property type="term" value="F:dynein light intermediate chain binding"/>
    <property type="evidence" value="ECO:0007669"/>
    <property type="project" value="InterPro"/>
</dbReference>
<dbReference type="InterPro" id="IPR003593">
    <property type="entry name" value="AAA+_ATPase"/>
</dbReference>
<dbReference type="Proteomes" id="UP000038009">
    <property type="component" value="Unassembled WGS sequence"/>
</dbReference>
<keyword evidence="6" id="KW-0243">Dynein</keyword>
<dbReference type="Pfam" id="PF18199">
    <property type="entry name" value="Dynein_C"/>
    <property type="match status" value="1"/>
</dbReference>
<proteinExistence type="predicted"/>
<dbReference type="Pfam" id="PF08393">
    <property type="entry name" value="DHC_N2"/>
    <property type="match status" value="1"/>
</dbReference>
<dbReference type="InterPro" id="IPR042219">
    <property type="entry name" value="AAA_lid_11_sf"/>
</dbReference>
<dbReference type="Pfam" id="PF18198">
    <property type="entry name" value="AAA_lid_11"/>
    <property type="match status" value="1"/>
</dbReference>
<dbReference type="OrthoDB" id="14187at2759"/>
<feature type="coiled-coil region" evidence="10">
    <location>
        <begin position="3807"/>
        <end position="3834"/>
    </location>
</feature>
<evidence type="ECO:0000256" key="5">
    <source>
        <dbReference type="ARBA" id="ARBA00022840"/>
    </source>
</evidence>
<dbReference type="FunFam" id="3.40.50.300:FF:003510">
    <property type="entry name" value="Dynein heavy chain, cytosolic, putative"/>
    <property type="match status" value="1"/>
</dbReference>
<keyword evidence="7 10" id="KW-0175">Coiled coil</keyword>
<dbReference type="InterPro" id="IPR054354">
    <property type="entry name" value="DYNC2H1-like_lid"/>
</dbReference>
<dbReference type="Gene3D" id="1.10.8.710">
    <property type="match status" value="1"/>
</dbReference>
<dbReference type="PANTHER" id="PTHR10676:SF314">
    <property type="entry name" value="CYTOPLASMIC DYNEIN 1 HEAVY CHAIN 1"/>
    <property type="match status" value="1"/>
</dbReference>
<dbReference type="InterPro" id="IPR035706">
    <property type="entry name" value="AAA_9"/>
</dbReference>
<evidence type="ECO:0000256" key="11">
    <source>
        <dbReference type="SAM" id="MobiDB-lite"/>
    </source>
</evidence>
<dbReference type="Pfam" id="PF12780">
    <property type="entry name" value="AAA_8"/>
    <property type="match status" value="2"/>
</dbReference>
<evidence type="ECO:0000256" key="10">
    <source>
        <dbReference type="SAM" id="Coils"/>
    </source>
</evidence>
<dbReference type="InterPro" id="IPR042228">
    <property type="entry name" value="Dynein_linker_3"/>
</dbReference>
<dbReference type="Gene3D" id="6.10.140.1060">
    <property type="match status" value="1"/>
</dbReference>
<dbReference type="EMBL" id="LJSK01000024">
    <property type="protein sequence ID" value="KPI89424.1"/>
    <property type="molecule type" value="Genomic_DNA"/>
</dbReference>
<dbReference type="GO" id="GO:0005524">
    <property type="term" value="F:ATP binding"/>
    <property type="evidence" value="ECO:0007669"/>
    <property type="project" value="UniProtKB-KW"/>
</dbReference>
<dbReference type="InterPro" id="IPR026983">
    <property type="entry name" value="DHC"/>
</dbReference>
<dbReference type="GO" id="GO:0045505">
    <property type="term" value="F:dynein intermediate chain binding"/>
    <property type="evidence" value="ECO:0007669"/>
    <property type="project" value="InterPro"/>
</dbReference>
<dbReference type="Pfam" id="PF12775">
    <property type="entry name" value="AAA_7"/>
    <property type="match status" value="1"/>
</dbReference>
<dbReference type="InterPro" id="IPR035699">
    <property type="entry name" value="AAA_6"/>
</dbReference>
<feature type="coiled-coil region" evidence="10">
    <location>
        <begin position="3251"/>
        <end position="3320"/>
    </location>
</feature>
<reference evidence="13 14" key="1">
    <citation type="journal article" date="2015" name="PLoS Pathog.">
        <title>Leptomonas seymouri: Adaptations to the Dixenous Life Cycle Analyzed by Genome Sequencing, Transcriptome Profiling and Co-infection with Leishmania donovani.</title>
        <authorList>
            <person name="Kraeva N."/>
            <person name="Butenko A."/>
            <person name="Hlavacova J."/>
            <person name="Kostygov A."/>
            <person name="Myskova J."/>
            <person name="Grybchuk D."/>
            <person name="Lestinova T."/>
            <person name="Votypka J."/>
            <person name="Volf P."/>
            <person name="Opperdoes F."/>
            <person name="Flegontov P."/>
            <person name="Lukes J."/>
            <person name="Yurchenko V."/>
        </authorList>
    </citation>
    <scope>NUCLEOTIDE SEQUENCE [LARGE SCALE GENOMIC DNA]</scope>
    <source>
        <strain evidence="13 14">ATCC 30220</strain>
    </source>
</reference>
<dbReference type="InterPro" id="IPR041658">
    <property type="entry name" value="AAA_lid_11"/>
</dbReference>
<dbReference type="InterPro" id="IPR004273">
    <property type="entry name" value="Dynein_heavy_D6_P-loop"/>
</dbReference>
<dbReference type="InterPro" id="IPR024317">
    <property type="entry name" value="Dynein_heavy_chain_D4_dom"/>
</dbReference>
<dbReference type="Pfam" id="PF12774">
    <property type="entry name" value="AAA_6"/>
    <property type="match status" value="1"/>
</dbReference>
<dbReference type="FunFam" id="3.40.50.300:FF:000071">
    <property type="entry name" value="Cytoplasmic dynein heavy chain 1"/>
    <property type="match status" value="1"/>
</dbReference>
<dbReference type="SMART" id="SM00382">
    <property type="entry name" value="AAA"/>
    <property type="match status" value="4"/>
</dbReference>
<keyword evidence="5" id="KW-0067">ATP-binding</keyword>
<dbReference type="Gene3D" id="3.40.50.300">
    <property type="entry name" value="P-loop containing nucleotide triphosphate hydrolases"/>
    <property type="match status" value="6"/>
</dbReference>
<name>A0A0N1IM45_LEPSE</name>
<evidence type="ECO:0000256" key="9">
    <source>
        <dbReference type="ARBA" id="ARBA00023212"/>
    </source>
</evidence>
<dbReference type="Gene3D" id="1.10.472.130">
    <property type="match status" value="1"/>
</dbReference>
<keyword evidence="8" id="KW-0505">Motor protein</keyword>
<evidence type="ECO:0000256" key="1">
    <source>
        <dbReference type="ARBA" id="ARBA00004245"/>
    </source>
</evidence>
<dbReference type="Gene3D" id="3.20.180.20">
    <property type="entry name" value="Dynein heavy chain, N-terminal domain 2"/>
    <property type="match status" value="1"/>
</dbReference>
<comment type="caution">
    <text evidence="13">The sequence shown here is derived from an EMBL/GenBank/DDBJ whole genome shotgun (WGS) entry which is preliminary data.</text>
</comment>
<dbReference type="OMA" id="NERQMTR"/>
<evidence type="ECO:0000313" key="13">
    <source>
        <dbReference type="EMBL" id="KPI89424.1"/>
    </source>
</evidence>
<dbReference type="Gene3D" id="1.20.58.1120">
    <property type="match status" value="1"/>
</dbReference>
<dbReference type="CDD" id="cd00009">
    <property type="entry name" value="AAA"/>
    <property type="match status" value="2"/>
</dbReference>
<dbReference type="Gene3D" id="1.10.287.2620">
    <property type="match status" value="1"/>
</dbReference>
<dbReference type="Gene3D" id="1.10.8.1220">
    <property type="match status" value="1"/>
</dbReference>
<dbReference type="Gene3D" id="1.20.1270.280">
    <property type="match status" value="1"/>
</dbReference>
<dbReference type="InterPro" id="IPR043157">
    <property type="entry name" value="Dynein_AAA1S"/>
</dbReference>
<feature type="compositionally biased region" description="Low complexity" evidence="11">
    <location>
        <begin position="2114"/>
        <end position="2130"/>
    </location>
</feature>
<feature type="region of interest" description="Disordered" evidence="11">
    <location>
        <begin position="2101"/>
        <end position="2134"/>
    </location>
</feature>
<keyword evidence="3" id="KW-0493">Microtubule</keyword>
<dbReference type="Gene3D" id="1.10.8.720">
    <property type="entry name" value="Region D6 of dynein motor"/>
    <property type="match status" value="1"/>
</dbReference>
<evidence type="ECO:0000256" key="4">
    <source>
        <dbReference type="ARBA" id="ARBA00022741"/>
    </source>
</evidence>
<dbReference type="GO" id="GO:0008569">
    <property type="term" value="F:minus-end-directed microtubule motor activity"/>
    <property type="evidence" value="ECO:0007669"/>
    <property type="project" value="InterPro"/>
</dbReference>
<dbReference type="Pfam" id="PF12777">
    <property type="entry name" value="MT"/>
    <property type="match status" value="1"/>
</dbReference>
<evidence type="ECO:0000256" key="2">
    <source>
        <dbReference type="ARBA" id="ARBA00022490"/>
    </source>
</evidence>
<feature type="domain" description="AAA+ ATPase" evidence="12">
    <location>
        <begin position="1987"/>
        <end position="2197"/>
    </location>
</feature>
<dbReference type="InterPro" id="IPR027417">
    <property type="entry name" value="P-loop_NTPase"/>
</dbReference>
<dbReference type="VEuPathDB" id="TriTrypDB:Lsey_0024_0170"/>
<dbReference type="InterPro" id="IPR043160">
    <property type="entry name" value="Dynein_C_barrel"/>
</dbReference>
<dbReference type="InterPro" id="IPR041228">
    <property type="entry name" value="Dynein_C"/>
</dbReference>
<feature type="coiled-coil region" evidence="10">
    <location>
        <begin position="3473"/>
        <end position="3542"/>
    </location>
</feature>
<comment type="subcellular location">
    <subcellularLocation>
        <location evidence="1">Cytoplasm</location>
        <location evidence="1">Cytoskeleton</location>
    </subcellularLocation>
</comment>
<dbReference type="Pfam" id="PF03028">
    <property type="entry name" value="Dynein_heavy"/>
    <property type="match status" value="1"/>
</dbReference>
<dbReference type="PANTHER" id="PTHR10676">
    <property type="entry name" value="DYNEIN HEAVY CHAIN FAMILY PROTEIN"/>
    <property type="match status" value="1"/>
</dbReference>
<dbReference type="GO" id="GO:0031122">
    <property type="term" value="P:cytoplasmic microtubule organization"/>
    <property type="evidence" value="ECO:0007669"/>
    <property type="project" value="TreeGrafter"/>
</dbReference>
<dbReference type="FunFam" id="3.40.50.300:FF:002949">
    <property type="entry name" value="Putative dynein heavy chain, cytosolic"/>
    <property type="match status" value="1"/>
</dbReference>
<feature type="compositionally biased region" description="Low complexity" evidence="11">
    <location>
        <begin position="4611"/>
        <end position="4622"/>
    </location>
</feature>
<dbReference type="FunFam" id="1.10.8.710:FF:000009">
    <property type="entry name" value="Dynein heavy chain-like protein"/>
    <property type="match status" value="1"/>
</dbReference>
<feature type="compositionally biased region" description="Gly residues" evidence="11">
    <location>
        <begin position="739"/>
        <end position="751"/>
    </location>
</feature>
<sequence length="4923" mass="546787">MSAGANPPTGQAKATAITNFADSRGLRVFRTYKSFKMLPLERVQRVLQGYQDTMAEKLSAYVTFIQESYVSVPLTKQEISCNTVRFGVSTLVAQIIWEKRLAEALSDAMVRFDYASEHGWHQLLYLRNVEHYWRLNATLADFIGVSLDLLVCDELRLDSEVHGCAVALACLNLHYAEEANEWGQDEYLHIAQELVETHDPGSLAVARDHMLVGGAPRLYKATARVRDIRSSRDIILQRIATHTTSWYEEVDKLVSGSSLDTQTMLLSGPVLWAVNCGPTGASYAASGGVAAADNDVHRVRDGCCNNNNISASSVMAGGTTNISISGGNLNNSTSFPPSLVASPSAFSSVRPRRRSISPSYRGSTPLPSGESLSNLPASAAAAATSMCVIEVAFPWNFPTIAEDLRYLEAAQLTPCVLKQPGGGGIMGEIALSSRSGTSNSSNNMLSLRGRGLTAAAGLAFLRDALRSNEVRARLALTLAELIRVYYITVNGEDAALVLLATDEYQEVNRMLQRGMMLRWNDDGLLTYVQQLSDTMQTFTTTVQQVRCKTDSVYKKIKAFHVRAFHPEAILQRVKALRRIVDALALRCVHAHLWTRQIHPLLEEALLTQMKYLMHSWTEDFQSMRGDARFLEKGTETDVFRLTPLRIRMRVVYKEVRLESPCSAWRQHWINELNRFLSWIDVVPRLYKQEEAQAEALALDPSEGAEASLGNLLSASRLGSMSSARPSTIDVYSSLNVAGGGSNPASPSGGGPQMDDINRGKAGSDGYQYLLMRLPASALAEPLQAIEHCVQEAIDTEKEWRRGQQFLNMDVGLMQQRFGGDLHRWSRALGLMHTVTSRIMDYTQPNKLLGGIVILSQEAQIELGRKLDQVSQYAHAKFKDLLQGEQEKVHQEIVQERTKIDALDVISNVRDAAAFLSAAPGLKAKLQRADVDITLMSDAEANLAKLGHVFPEHWTYAAAVREEYTFLAELVDRKLKTVQVRRPYLLEEARTTTDALETKIKELASRFHNLDSDTATKDAPAAAKQMVESIFDEAKALDEEAGRITAIQEALGEMPHSFSSLQKLLEDVSRVNDVWSHVASAYEELNELGAMPFFEMVPRRLHERLQAIEEKAEHYPEVVKGYQLCKDLISKLRSVMSYNRLMQDLRSDAMSPLERSLRHWTALQQKLHAPWVLENIRVRDIWTSDPAANATIYHEVIEMAQGERRIEVQLHNITNYWNMFEFSVIAYKKQVALIRGWDEVLDRLTEDLSTFGGMRASPYFISPQLVAMTNEAEARLDRLRQVLETLLEVQKRWVYLDGIFAGNTEVRAQLPHDTVKFDRTSRELLHILPRPRSSGELPEVRASFFLEDEKLQATLERLLSQLTAVQRALTSYLDTQRSRFPRFFFVGDDDLLEIMGNSKNPLFLNKHLKKMFTALSSFLLDGNVEDVTTRLRGFSSSEGEELTFQPGAVAFRQRPMHEWLGEAEQGVAYTLRESTLRTYKELQKDHTHYAPLWSMDWIRRKPAQVVCLALQLIWTRQQEDLLDAAHKPNANVSAVSAATNTAVETVSAKSAATASSAVTKSMDELLVKLAGSVLDHSIEPSTRYRCEQLITIAVYQRDVSRSLAARKVASSSDFDWLSVLRLYVVPANQRSAGNNRSVASVHSLYQSAEAVECRMAEAAVYHGFEYVGAYERLVQTPLTDKCYLTLMQALHTRFGGSPIGPAGTGKTETVKALGMQLGRHVLVFNCDDTFDYQAVSRIFLGLCQVGAWGCFDEFNRLEERILSALSLQIQVIQQSLRERRPQVQLNHRAVPLHNNVAIFITMNPGYAGRSKLPGNLKQLFRTVTMTIPDRETIAEVMLFAQGFTTAEVLSQKVVPLFRLCEEQFTHQAHYDFGLRALKSVLVAAGDRKRQVMAETRGRAVQTSAEVVQEEERTMLLESVIATIAPKLVTQDVGLFYLLLRDFFPGQSLPTLPMEALRESVAFVCAESGLAPAHEWVEKVLQLYHTKLTRHGVMLVGPSGTGKTTAWKVLMAAMVRLEKSLQMHAYVISPKVLSKGELFGTLDITTREWRDGVLTSILRRIVDAEEQQQIPDDMAFVGNEEKSNASHADLGFSTNVDRPLFVDGEGSGVANNKQHASTSAKTGTTPPAKKTALGGSEGEEIVAADVVKEHWIIFDGDVDPEWVENLNSVLDDNRLLTLPNGERLPLPRSVRILFEVQNLRYATPATVSRCGMLWFSDGIVPLSGVLSYTYHHLQELPIVDARGRHLHWNTDGEMIGVAGPRRFLTSDCVLSGSYGKVYHELVISNTTQHVLDDVVSTPLPLRHTTHSNNTSDTDNATLSRSAVTPRSGLATKEASPKKGMEGGNAELDLGSTLYGSTTYGAASIYGATFSGKNTHCRSHPDAERIQEIMVNVWREAFERNGAIARGLQLVKSATFRDVCVMELNDLEVIQSILSFLTNGVWRTFEAEQRNNGDVFDTNVIMKIGKQVLSYAIFWGLSSSMNLENRTKFAKELELRPIVDGVLQSMVEVEVNYSTGEWQLIRNRVHETSILAEQVGANDTVITTVDTCRHEDVLSAWLGSGRSAILCGPPGSGKTMSITAVLNSLPEYEVVFLNFSSGTTITTIMKALEQYCTVHDTVRGLVMVPTSGKQLLLFCDEINLPALDHYGTQVVVQLLRQLIERKGFFRSRDNVWINVEDVQVVGACNPPTDPGRVPLSPRFLRWAPVLHVDFPSPESLLTIYTTYCNAILAWNERLCGQVATRLAKAMVKMYRVSQAKFTPIQQPHYLYSPRELSRWSRALYEGILTWDDSVKRKLTVSQLVRLALHEGLRVFSDRLVTAEEGDWTDAAIDDCFREYFDEVDPHTFDRPLLFSTLLSRSYTDSPRETLRAYVQKRLAAFNEEEAVGDLVIYDNMIDHVVRIDRVLRQPLGHLLIVGSSGVGKTVLTKLVAWMRGFTTFTLMVHRNYDLDDFENDLRAVLRRSGCKRERICFLFDESNILQPSFLEYMNALLASGEVPGLFDGDEWSKLMQELREAVLLNQSYYATSRKACGKGSSEAMNSGGSGGREGFAVERSSTGRKNADAALADGNADTDLLAATLAATTTGANLGMSKNPADDLVDVANEAELYHWFLTNIREYLHVVLTINPSSGEFTSRTVASPALVNRCTIDWFGDWELPTLRQVSQERIRSLTLLPVCHDVFSSESEAKDAVVESLCMMHQATQSINHALRVRHANQGSFITPRHFTDCVSHFVSVFNEKQKVSSDSLVHLRNGLTKLQQTSQEVSAQQAALRESEAELEASSQRAQQMLERIVTETDMTKREKAAAEALERQLQDEHAQISDDAKRMSIELAEAEPALKEADAALSTVKPEYLREIRAYTMPPPMVKRTLEAVCVLMGERNSSDWETLKNQIRRDDFLTSVRTFRPDDISEAAREQVRIMMRDTKFTIEAAYRASKAAGPLMQWIFFQVKYSAIYQRVAPMRTQIEALIKARDIKLKGLGEAQQEVRLKEASLQQLMAEYQNATAQIGELKRRIETVGAKCDRAQTILRRLLDERDRWQAEVKSSDSEARTTLGACIMSAVFLTYTGFYDEYTRERVLIPRWLKCLRTTAIPVREGLSVTEYLSSAAQQLSWEEGGLPKDRLAIDNAAIMHRCLRYVLLIDPTGVAAQFVLRFYAMKKITKASFSRPGYAKQLEMAVRFGYPILMEDAEHLDPAVSPLLNGEVRCHGTRYITRIGPHEVDLAPSFRLFLHTRNPNFQPPPDLAGQVCIVNFTVTLSSLQSQCLHSVLQHERSDVEEKRSKLLKTQGEYQLRLRVLEDKLLTRIAESEGSLLDNDALIKSLEELKQEAMRIARDIEDSEDSLREIRLVEEQYRPIATAVAQAHFALQRFGELNPYYHYDVGFVLRVLDDALGMLTPPTAPALPADEVERLHTLTYLIFALLHRRGVRGMFNEDHLVWALRLAQLRSAMGTIGTGRAVGNGAAAVDENPATGASTSTVSPEEWEWILSCLRVTRTGGSDATTTNGSGTSASEDFVALPPVVRRACPTLGSQSRQALAFQLAKPAFKELRLSFTMQATAWESILTSAAPLSASEQLLSDDCFPRGISHVRRLLLITVVLLNVRRDAFSEAARKLLSAYFSAKEMHASAKVVVGGGRVSGTAGSSLLDEDFFAPQTNDLAEDVMPELSEATPLLMVADTMFDPASRVEELARRINTTLYVVAMGSMESIESADSYLAQTTKEGGWLLLKNVHLALGYMDKLEKQLHFQRSEQQLHKGFRLFLTAERDAVSSRAAATAATSSSSTESKILPVNLIETSVMVVYEAPPGMQSSLLQTYGEYPSSSPSATTDPASVAAVSADASNKCSTALQRLYLAAAWLHSVITERISYKPLGWCEAYEFTEVEYQRVVQAVQAWSSTKTGALTVSWDALRSIVSTTVYGGKVSNVFDQHVLDTFCRRLLSTDVLRDGAQLVPKTVTDASSSSPLLPITGRTHSELLQWVRGLEGGNSDPAWLALPASADRMTRARSAIVTVERLSLVQSTLDDELTFVDDVDDCIVAGSTSEISGVPLKLMKGGAGTAAPGPAVAGALRATRWAAKVQSYCVAWYPPLQSLLQKLQEDTFVEQAVTLHEQESRESSDIHPSSADAAGNSSSASNSTVSLPLVLAMQREVVAVVELMRHLVTDIHELREVVMEERTPSSVHRSLVEDLMKDHVPAAWAAHLADVHGSVAHSLFVGLWIADVQQRAEHLLELASATSSGLIAKTPVRLGLLFSPGAFLTAFKQQCARTDRVPLERLVPQIEVAATPASRTSASGTGAASDLVPRSANEMVFLGLTLYSAVVGSSGKCALTSSTKLNGDAGLPVLSTTVALRWKWVRNSNSSSAGESGSTTSLIVRLSQQRDQQSSILLPMYTTENRESLLEVLDVSIAPDRTTAELGVNAWYERGACFAAWTVSD</sequence>
<feature type="domain" description="AAA+ ATPase" evidence="12">
    <location>
        <begin position="1694"/>
        <end position="1837"/>
    </location>
</feature>
<accession>A0A0N1IM45</accession>
<dbReference type="GO" id="GO:0007052">
    <property type="term" value="P:mitotic spindle organization"/>
    <property type="evidence" value="ECO:0007669"/>
    <property type="project" value="TreeGrafter"/>
</dbReference>
<feature type="region of interest" description="Disordered" evidence="11">
    <location>
        <begin position="3027"/>
        <end position="3048"/>
    </location>
</feature>
<feature type="compositionally biased region" description="Low complexity" evidence="11">
    <location>
        <begin position="2304"/>
        <end position="2313"/>
    </location>
</feature>
<dbReference type="Gene3D" id="1.20.920.20">
    <property type="match status" value="1"/>
</dbReference>
<dbReference type="InterPro" id="IPR042222">
    <property type="entry name" value="Dynein_2_N"/>
</dbReference>
<dbReference type="GO" id="GO:0005938">
    <property type="term" value="C:cell cortex"/>
    <property type="evidence" value="ECO:0007669"/>
    <property type="project" value="TreeGrafter"/>
</dbReference>
<feature type="region of interest" description="Disordered" evidence="11">
    <location>
        <begin position="2299"/>
        <end position="2341"/>
    </location>
</feature>
<dbReference type="Pfam" id="PF12781">
    <property type="entry name" value="AAA_9"/>
    <property type="match status" value="1"/>
</dbReference>
<dbReference type="InterPro" id="IPR013602">
    <property type="entry name" value="Dynein_heavy_linker"/>
</dbReference>
<dbReference type="GO" id="GO:0005868">
    <property type="term" value="C:cytoplasmic dynein complex"/>
    <property type="evidence" value="ECO:0007669"/>
    <property type="project" value="TreeGrafter"/>
</dbReference>
<organism evidence="13 14">
    <name type="scientific">Leptomonas seymouri</name>
    <dbReference type="NCBI Taxonomy" id="5684"/>
    <lineage>
        <taxon>Eukaryota</taxon>
        <taxon>Discoba</taxon>
        <taxon>Euglenozoa</taxon>
        <taxon>Kinetoplastea</taxon>
        <taxon>Metakinetoplastina</taxon>
        <taxon>Trypanosomatida</taxon>
        <taxon>Trypanosomatidae</taxon>
        <taxon>Leishmaniinae</taxon>
        <taxon>Leptomonas</taxon>
    </lineage>
</organism>
<feature type="region of interest" description="Disordered" evidence="11">
    <location>
        <begin position="739"/>
        <end position="758"/>
    </location>
</feature>
<evidence type="ECO:0000256" key="6">
    <source>
        <dbReference type="ARBA" id="ARBA00023017"/>
    </source>
</evidence>
<evidence type="ECO:0000256" key="8">
    <source>
        <dbReference type="ARBA" id="ARBA00023175"/>
    </source>
</evidence>
<dbReference type="Gene3D" id="1.20.140.100">
    <property type="entry name" value="Dynein heavy chain, N-terminal domain 2"/>
    <property type="match status" value="1"/>
</dbReference>
<feature type="compositionally biased region" description="Basic and acidic residues" evidence="11">
    <location>
        <begin position="4598"/>
        <end position="4607"/>
    </location>
</feature>
<feature type="region of interest" description="Disordered" evidence="11">
    <location>
        <begin position="344"/>
        <end position="371"/>
    </location>
</feature>
<keyword evidence="14" id="KW-1185">Reference proteome</keyword>
<dbReference type="Gene3D" id="1.20.920.30">
    <property type="match status" value="1"/>
</dbReference>
<keyword evidence="9" id="KW-0206">Cytoskeleton</keyword>
<feature type="domain" description="AAA+ ATPase" evidence="12">
    <location>
        <begin position="2903"/>
        <end position="3100"/>
    </location>
</feature>
<evidence type="ECO:0000259" key="12">
    <source>
        <dbReference type="SMART" id="SM00382"/>
    </source>
</evidence>
<evidence type="ECO:0000313" key="14">
    <source>
        <dbReference type="Proteomes" id="UP000038009"/>
    </source>
</evidence>
<feature type="domain" description="AAA+ ATPase" evidence="12">
    <location>
        <begin position="2557"/>
        <end position="2706"/>
    </location>
</feature>
<gene>
    <name evidence="13" type="ORF">ABL78_1460</name>
</gene>
<keyword evidence="2" id="KW-0963">Cytoplasm</keyword>
<dbReference type="GO" id="GO:0007018">
    <property type="term" value="P:microtubule-based movement"/>
    <property type="evidence" value="ECO:0007669"/>
    <property type="project" value="InterPro"/>
</dbReference>
<feature type="region of interest" description="Disordered" evidence="11">
    <location>
        <begin position="4597"/>
        <end position="4622"/>
    </location>
</feature>
<dbReference type="Gene3D" id="3.10.490.20">
    <property type="match status" value="1"/>
</dbReference>
<dbReference type="FunFam" id="1.20.920.30:FF:000024">
    <property type="entry name" value="Dynein heavy chain, cytosolic, putative"/>
    <property type="match status" value="1"/>
</dbReference>
<dbReference type="GO" id="GO:0007097">
    <property type="term" value="P:nuclear migration"/>
    <property type="evidence" value="ECO:0007669"/>
    <property type="project" value="TreeGrafter"/>
</dbReference>
<protein>
    <submittedName>
        <fullName evidence="13">Putative dynein heavy chain cytosolic</fullName>
    </submittedName>
</protein>